<accession>K0IHU8</accession>
<gene>
    <name evidence="2" type="ordered locus">Ngar_c05140</name>
</gene>
<evidence type="ECO:0000313" key="2">
    <source>
        <dbReference type="EMBL" id="AFU57457.1"/>
    </source>
</evidence>
<keyword evidence="3" id="KW-1185">Reference proteome</keyword>
<dbReference type="InParanoid" id="K0IHU8"/>
<proteinExistence type="predicted"/>
<dbReference type="KEGG" id="nga:Ngar_c05140"/>
<sequence length="378" mass="43830">MPLQGLTGKHTFESFLVKVHHRDTNEEIRILAYVSNLTPERLFDSMKRFPTFHVTELGEIVEVRIERSSDSESKPREEESSDSETVSAQTSTTSTYYCHFNRRRGLLLCFTTDTLEEAGRTMDRFVNHTNGIFPLWIHPITFDKIRREIQSKNPDSIISEFHAHRYKMDGEDVIRPNYEERYFKYMADDGRFTLDELSKAYGVLPTSILFNILNVCKFRITNMGRFAFAHGDLDFLFNIINEVLAKVLETKALIEKAKIEFIPVNMGRKEVKLPKVIPVDIVFSREIDFSEVERLVDNMSGEDFNFEIFDMLLMPGSIHLSGTIVDRNKNIGFNITGNSEKITLSPRKDTNFDSMMQFYKMITERLDLKAEIRASTIP</sequence>
<feature type="compositionally biased region" description="Basic and acidic residues" evidence="1">
    <location>
        <begin position="66"/>
        <end position="78"/>
    </location>
</feature>
<evidence type="ECO:0000256" key="1">
    <source>
        <dbReference type="SAM" id="MobiDB-lite"/>
    </source>
</evidence>
<organism evidence="2 3">
    <name type="scientific">Nitrososphaera gargensis (strain Ga9.2)</name>
    <dbReference type="NCBI Taxonomy" id="1237085"/>
    <lineage>
        <taxon>Archaea</taxon>
        <taxon>Nitrososphaerota</taxon>
        <taxon>Nitrososphaeria</taxon>
        <taxon>Nitrososphaerales</taxon>
        <taxon>Nitrososphaeraceae</taxon>
        <taxon>Nitrososphaera</taxon>
    </lineage>
</organism>
<evidence type="ECO:0000313" key="3">
    <source>
        <dbReference type="Proteomes" id="UP000008037"/>
    </source>
</evidence>
<dbReference type="Proteomes" id="UP000008037">
    <property type="component" value="Chromosome"/>
</dbReference>
<name>K0IHU8_NITGG</name>
<dbReference type="AlphaFoldDB" id="K0IHU8"/>
<feature type="region of interest" description="Disordered" evidence="1">
    <location>
        <begin position="66"/>
        <end position="88"/>
    </location>
</feature>
<dbReference type="HOGENOM" id="CLU_736968_0_0_2"/>
<dbReference type="STRING" id="1237085.Ngar_c05140"/>
<dbReference type="EMBL" id="CP002408">
    <property type="protein sequence ID" value="AFU57457.1"/>
    <property type="molecule type" value="Genomic_DNA"/>
</dbReference>
<reference evidence="2 3" key="1">
    <citation type="journal article" date="2012" name="Environ. Microbiol.">
        <title>The genome of the ammonia-oxidizing Candidatus Nitrososphaera gargensis: insights into metabolic versatility and environmental adaptations.</title>
        <authorList>
            <person name="Spang A."/>
            <person name="Poehlein A."/>
            <person name="Offre P."/>
            <person name="Zumbragel S."/>
            <person name="Haider S."/>
            <person name="Rychlik N."/>
            <person name="Nowka B."/>
            <person name="Schmeisser C."/>
            <person name="Lebedeva E.V."/>
            <person name="Rattei T."/>
            <person name="Bohm C."/>
            <person name="Schmid M."/>
            <person name="Galushko A."/>
            <person name="Hatzenpichler R."/>
            <person name="Weinmaier T."/>
            <person name="Daniel R."/>
            <person name="Schleper C."/>
            <person name="Spieck E."/>
            <person name="Streit W."/>
            <person name="Wagner M."/>
        </authorList>
    </citation>
    <scope>NUCLEOTIDE SEQUENCE [LARGE SCALE GENOMIC DNA]</scope>
    <source>
        <strain evidence="3">Ga9.2</strain>
    </source>
</reference>
<dbReference type="BioCyc" id="CNIT1237085:G1324-512-MONOMER"/>
<protein>
    <submittedName>
        <fullName evidence="2">Uncharacterized protein</fullName>
    </submittedName>
</protein>